<reference evidence="2 3" key="1">
    <citation type="journal article" date="2020" name="ISME J.">
        <title>Uncovering the hidden diversity of litter-decomposition mechanisms in mushroom-forming fungi.</title>
        <authorList>
            <person name="Floudas D."/>
            <person name="Bentzer J."/>
            <person name="Ahren D."/>
            <person name="Johansson T."/>
            <person name="Persson P."/>
            <person name="Tunlid A."/>
        </authorList>
    </citation>
    <scope>NUCLEOTIDE SEQUENCE [LARGE SCALE GENOMIC DNA]</scope>
    <source>
        <strain evidence="2 3">CBS 146.42</strain>
    </source>
</reference>
<dbReference type="GO" id="GO:0008757">
    <property type="term" value="F:S-adenosylmethionine-dependent methyltransferase activity"/>
    <property type="evidence" value="ECO:0007669"/>
    <property type="project" value="UniProtKB-ARBA"/>
</dbReference>
<dbReference type="Pfam" id="PF10294">
    <property type="entry name" value="Methyltransf_16"/>
    <property type="match status" value="1"/>
</dbReference>
<organism evidence="2 3">
    <name type="scientific">Leucocoprinus leucothites</name>
    <dbReference type="NCBI Taxonomy" id="201217"/>
    <lineage>
        <taxon>Eukaryota</taxon>
        <taxon>Fungi</taxon>
        <taxon>Dikarya</taxon>
        <taxon>Basidiomycota</taxon>
        <taxon>Agaricomycotina</taxon>
        <taxon>Agaricomycetes</taxon>
        <taxon>Agaricomycetidae</taxon>
        <taxon>Agaricales</taxon>
        <taxon>Agaricineae</taxon>
        <taxon>Agaricaceae</taxon>
        <taxon>Leucocoprinus</taxon>
    </lineage>
</organism>
<name>A0A8H5FXY5_9AGAR</name>
<sequence length="482" mass="52367">MEGNNTMLLKSHKSHILSTARAAPTLNPTAPTTSLPPLGRLMSASTEQISTALANLRLLYFPSPPPPLPKNITIPKRNLPKHLTNGLSSIPDSGYASADDDDNEDDATGGSSRGSMVSSAVEAWTQPERNGDAEAELELLRADPFERAFAIKWVTGFISRCDMWVELAEGGVDEGLVNGADENGESITREKLVENATAILSLFSRDEEEDCSVTRTFQFPLASGDDEGVEEESIIKVELNDAPLSSQDHTSVGLQSWGSSILLSEKMAASPANFSLVQPSTNLRKPLRILELGAGTGLLSLVAAKILAEVEPKPVIVATDYHPDVLENLKQNVHTNFPSTSSLDSKRCPIDVKCLDWEHPQYDAPLDERFDVILAADVVYHPDHARWIKDCVEKLLRTPGTCGSEGSGQRSRQGGVVWMMIAIRSTGRHEGLHATVDELFTPSTEHSVGELIIFEKEEVSKQDGVGRADEGSYTLFKIGWSG</sequence>
<feature type="region of interest" description="Disordered" evidence="1">
    <location>
        <begin position="83"/>
        <end position="130"/>
    </location>
</feature>
<evidence type="ECO:0000313" key="3">
    <source>
        <dbReference type="Proteomes" id="UP000559027"/>
    </source>
</evidence>
<keyword evidence="3" id="KW-1185">Reference proteome</keyword>
<comment type="caution">
    <text evidence="2">The sequence shown here is derived from an EMBL/GenBank/DDBJ whole genome shotgun (WGS) entry which is preliminary data.</text>
</comment>
<dbReference type="OrthoDB" id="433955at2759"/>
<evidence type="ECO:0000313" key="2">
    <source>
        <dbReference type="EMBL" id="KAF5352828.1"/>
    </source>
</evidence>
<accession>A0A8H5FXY5</accession>
<dbReference type="InterPro" id="IPR029063">
    <property type="entry name" value="SAM-dependent_MTases_sf"/>
</dbReference>
<proteinExistence type="predicted"/>
<dbReference type="Proteomes" id="UP000559027">
    <property type="component" value="Unassembled WGS sequence"/>
</dbReference>
<dbReference type="InterPro" id="IPR019410">
    <property type="entry name" value="Methyltransf_16"/>
</dbReference>
<dbReference type="PANTHER" id="PTHR14614:SF147">
    <property type="entry name" value="S-ADENOSYLMETHIONINE-DEPENDENT METHYLTRANSFERASE OF THE SEVEN BETA-STRAND FAMILY"/>
    <property type="match status" value="1"/>
</dbReference>
<evidence type="ECO:0000256" key="1">
    <source>
        <dbReference type="SAM" id="MobiDB-lite"/>
    </source>
</evidence>
<feature type="compositionally biased region" description="Polar residues" evidence="1">
    <location>
        <begin position="109"/>
        <end position="118"/>
    </location>
</feature>
<dbReference type="Gene3D" id="3.40.50.150">
    <property type="entry name" value="Vaccinia Virus protein VP39"/>
    <property type="match status" value="1"/>
</dbReference>
<protein>
    <recommendedName>
        <fullName evidence="4">S-adenosylmethionine-dependent methyltransferase</fullName>
    </recommendedName>
</protein>
<feature type="compositionally biased region" description="Acidic residues" evidence="1">
    <location>
        <begin position="98"/>
        <end position="107"/>
    </location>
</feature>
<evidence type="ECO:0008006" key="4">
    <source>
        <dbReference type="Google" id="ProtNLM"/>
    </source>
</evidence>
<dbReference type="SUPFAM" id="SSF53335">
    <property type="entry name" value="S-adenosyl-L-methionine-dependent methyltransferases"/>
    <property type="match status" value="1"/>
</dbReference>
<dbReference type="CDD" id="cd02440">
    <property type="entry name" value="AdoMet_MTases"/>
    <property type="match status" value="1"/>
</dbReference>
<gene>
    <name evidence="2" type="ORF">D9756_006168</name>
</gene>
<dbReference type="EMBL" id="JAACJO010000011">
    <property type="protein sequence ID" value="KAF5352828.1"/>
    <property type="molecule type" value="Genomic_DNA"/>
</dbReference>
<dbReference type="AlphaFoldDB" id="A0A8H5FXY5"/>
<dbReference type="PANTHER" id="PTHR14614">
    <property type="entry name" value="HEPATOCELLULAR CARCINOMA-ASSOCIATED ANTIGEN"/>
    <property type="match status" value="1"/>
</dbReference>